<accession>A0AAC9RQZ0</accession>
<evidence type="ECO:0000313" key="9">
    <source>
        <dbReference type="EMBL" id="ARJ49954.1"/>
    </source>
</evidence>
<dbReference type="RefSeq" id="WP_085236104.1">
    <property type="nucleotide sequence ID" value="NZ_CP020773.1"/>
</dbReference>
<keyword evidence="7 8" id="KW-0472">Membrane</keyword>
<comment type="similarity">
    <text evidence="2">Belongs to the MreD family.</text>
</comment>
<comment type="subcellular location">
    <subcellularLocation>
        <location evidence="1">Cell membrane</location>
        <topology evidence="1">Multi-pass membrane protein</topology>
    </subcellularLocation>
</comment>
<evidence type="ECO:0000256" key="6">
    <source>
        <dbReference type="ARBA" id="ARBA00022989"/>
    </source>
</evidence>
<protein>
    <submittedName>
        <fullName evidence="9">Rod shape-determining protein MreD</fullName>
    </submittedName>
</protein>
<evidence type="ECO:0000313" key="10">
    <source>
        <dbReference type="Proteomes" id="UP000242864"/>
    </source>
</evidence>
<proteinExistence type="inferred from homology"/>
<dbReference type="AlphaFoldDB" id="A0AAC9RQZ0"/>
<dbReference type="EMBL" id="CP020773">
    <property type="protein sequence ID" value="ARJ49954.1"/>
    <property type="molecule type" value="Genomic_DNA"/>
</dbReference>
<evidence type="ECO:0000256" key="8">
    <source>
        <dbReference type="SAM" id="Phobius"/>
    </source>
</evidence>
<feature type="transmembrane region" description="Helical" evidence="8">
    <location>
        <begin position="40"/>
        <end position="63"/>
    </location>
</feature>
<keyword evidence="3" id="KW-1003">Cell membrane</keyword>
<evidence type="ECO:0000256" key="3">
    <source>
        <dbReference type="ARBA" id="ARBA00022475"/>
    </source>
</evidence>
<evidence type="ECO:0000256" key="2">
    <source>
        <dbReference type="ARBA" id="ARBA00007776"/>
    </source>
</evidence>
<dbReference type="Pfam" id="PF04093">
    <property type="entry name" value="MreD"/>
    <property type="match status" value="1"/>
</dbReference>
<organism evidence="9 10">
    <name type="scientific">Staphylococcus lutrae</name>
    <dbReference type="NCBI Taxonomy" id="155085"/>
    <lineage>
        <taxon>Bacteria</taxon>
        <taxon>Bacillati</taxon>
        <taxon>Bacillota</taxon>
        <taxon>Bacilli</taxon>
        <taxon>Bacillales</taxon>
        <taxon>Staphylococcaceae</taxon>
        <taxon>Staphylococcus</taxon>
    </lineage>
</organism>
<keyword evidence="6 8" id="KW-1133">Transmembrane helix</keyword>
<keyword evidence="4 8" id="KW-0812">Transmembrane</keyword>
<sequence>MKSIYYILVAILLFYLDTVLTFLSPIMIGPQRLILVPHLVFLYLMLIAVYKNTSIALILGILLGTMQDLFFGQIYGVYLFGYIVFVLLADKFLKVFFRDHIMVYAMLILGVVLLEIFVVLIYLLLGLIDVSILHFIIFRILPTAVLNALLLVFLYFLGNKFINQTRPIDTK</sequence>
<feature type="transmembrane region" description="Helical" evidence="8">
    <location>
        <begin position="131"/>
        <end position="157"/>
    </location>
</feature>
<evidence type="ECO:0000256" key="4">
    <source>
        <dbReference type="ARBA" id="ARBA00022692"/>
    </source>
</evidence>
<name>A0AAC9RQZ0_9STAP</name>
<feature type="transmembrane region" description="Helical" evidence="8">
    <location>
        <begin position="101"/>
        <end position="125"/>
    </location>
</feature>
<gene>
    <name evidence="9" type="ORF">B5P37_00585</name>
</gene>
<feature type="transmembrane region" description="Helical" evidence="8">
    <location>
        <begin position="6"/>
        <end position="28"/>
    </location>
</feature>
<evidence type="ECO:0000256" key="5">
    <source>
        <dbReference type="ARBA" id="ARBA00022960"/>
    </source>
</evidence>
<reference evidence="9 10" key="1">
    <citation type="submission" date="2017-04" db="EMBL/GenBank/DDBJ databases">
        <authorList>
            <person name="Veseli I.A."/>
            <person name="Tang C."/>
            <person name="Pombert J.-F."/>
        </authorList>
    </citation>
    <scope>NUCLEOTIDE SEQUENCE [LARGE SCALE GENOMIC DNA]</scope>
    <source>
        <strain evidence="9 10">ATCC 700373</strain>
    </source>
</reference>
<dbReference type="NCBIfam" id="TIGR03426">
    <property type="entry name" value="shape_MreD"/>
    <property type="match status" value="1"/>
</dbReference>
<evidence type="ECO:0000256" key="1">
    <source>
        <dbReference type="ARBA" id="ARBA00004651"/>
    </source>
</evidence>
<dbReference type="Proteomes" id="UP000242864">
    <property type="component" value="Chromosome"/>
</dbReference>
<feature type="transmembrane region" description="Helical" evidence="8">
    <location>
        <begin position="69"/>
        <end position="89"/>
    </location>
</feature>
<dbReference type="InterPro" id="IPR007227">
    <property type="entry name" value="Cell_shape_determining_MreD"/>
</dbReference>
<dbReference type="GO" id="GO:0005886">
    <property type="term" value="C:plasma membrane"/>
    <property type="evidence" value="ECO:0007669"/>
    <property type="project" value="UniProtKB-SubCell"/>
</dbReference>
<dbReference type="GO" id="GO:0008360">
    <property type="term" value="P:regulation of cell shape"/>
    <property type="evidence" value="ECO:0007669"/>
    <property type="project" value="UniProtKB-KW"/>
</dbReference>
<keyword evidence="10" id="KW-1185">Reference proteome</keyword>
<keyword evidence="5" id="KW-0133">Cell shape</keyword>
<dbReference type="KEGG" id="slz:B5P37_00585"/>
<evidence type="ECO:0000256" key="7">
    <source>
        <dbReference type="ARBA" id="ARBA00023136"/>
    </source>
</evidence>